<evidence type="ECO:0000313" key="2">
    <source>
        <dbReference type="EMBL" id="MXR52837.1"/>
    </source>
</evidence>
<gene>
    <name evidence="2" type="ORF">GRX03_14630</name>
</gene>
<keyword evidence="1" id="KW-0472">Membrane</keyword>
<dbReference type="OrthoDB" id="381577at2157"/>
<dbReference type="AlphaFoldDB" id="A0A6B0T7B2"/>
<reference evidence="2 3" key="1">
    <citation type="submission" date="2019-12" db="EMBL/GenBank/DDBJ databases">
        <title>Isolation and characterization of three novel carbon monoxide-oxidizing members of Halobacteria from salione crusts and soils.</title>
        <authorList>
            <person name="Myers M.R."/>
            <person name="King G.M."/>
        </authorList>
    </citation>
    <scope>NUCLEOTIDE SEQUENCE [LARGE SCALE GENOMIC DNA]</scope>
    <source>
        <strain evidence="2 3">WSH3</strain>
    </source>
</reference>
<name>A0A6B0T7B2_9EURY</name>
<feature type="transmembrane region" description="Helical" evidence="1">
    <location>
        <begin position="26"/>
        <end position="58"/>
    </location>
</feature>
<evidence type="ECO:0000313" key="3">
    <source>
        <dbReference type="Proteomes" id="UP000466535"/>
    </source>
</evidence>
<keyword evidence="1" id="KW-1133">Transmembrane helix</keyword>
<keyword evidence="3" id="KW-1185">Reference proteome</keyword>
<dbReference type="EMBL" id="WUUT01000006">
    <property type="protein sequence ID" value="MXR52837.1"/>
    <property type="molecule type" value="Genomic_DNA"/>
</dbReference>
<sequence>MGSEPPEPGDAESFGSHLRQLDHWTFLLALGFVIANIFVGSPYLSAGAAVLLLVALAYDAWEFYDDG</sequence>
<proteinExistence type="predicted"/>
<dbReference type="RefSeq" id="WP_159764970.1">
    <property type="nucleotide sequence ID" value="NZ_WUUT01000006.1"/>
</dbReference>
<dbReference type="Proteomes" id="UP000466535">
    <property type="component" value="Unassembled WGS sequence"/>
</dbReference>
<comment type="caution">
    <text evidence="2">The sequence shown here is derived from an EMBL/GenBank/DDBJ whole genome shotgun (WGS) entry which is preliminary data.</text>
</comment>
<keyword evidence="1" id="KW-0812">Transmembrane</keyword>
<protein>
    <submittedName>
        <fullName evidence="2">Uncharacterized protein</fullName>
    </submittedName>
</protein>
<organism evidence="2 3">
    <name type="scientific">Halovenus carboxidivorans</name>
    <dbReference type="NCBI Taxonomy" id="2692199"/>
    <lineage>
        <taxon>Archaea</taxon>
        <taxon>Methanobacteriati</taxon>
        <taxon>Methanobacteriota</taxon>
        <taxon>Stenosarchaea group</taxon>
        <taxon>Halobacteria</taxon>
        <taxon>Halobacteriales</taxon>
        <taxon>Haloarculaceae</taxon>
        <taxon>Halovenus</taxon>
    </lineage>
</organism>
<evidence type="ECO:0000256" key="1">
    <source>
        <dbReference type="SAM" id="Phobius"/>
    </source>
</evidence>
<accession>A0A6B0T7B2</accession>